<comment type="caution">
    <text evidence="1">The sequence shown here is derived from an EMBL/GenBank/DDBJ whole genome shotgun (WGS) entry which is preliminary data.</text>
</comment>
<sequence length="89" mass="9780">MAATKPTAHVFLTDSAEWFARSALGARLINREPDESSSDPGFLRVQSHSIREGWLMCWAILTNPVTDDDMVEVKLPTHAVSGVVVLENS</sequence>
<gene>
    <name evidence="1" type="ORF">GLP40_22185</name>
</gene>
<dbReference type="AlphaFoldDB" id="A0A6I3L4R0"/>
<keyword evidence="2" id="KW-1185">Reference proteome</keyword>
<dbReference type="RefSeq" id="WP_154789894.1">
    <property type="nucleotide sequence ID" value="NZ_WMBB01000010.1"/>
</dbReference>
<proteinExistence type="predicted"/>
<name>A0A6I3L4R0_9NOCA</name>
<organism evidence="1 2">
    <name type="scientific">Nocardia aurantiaca</name>
    <dbReference type="NCBI Taxonomy" id="2675850"/>
    <lineage>
        <taxon>Bacteria</taxon>
        <taxon>Bacillati</taxon>
        <taxon>Actinomycetota</taxon>
        <taxon>Actinomycetes</taxon>
        <taxon>Mycobacteriales</taxon>
        <taxon>Nocardiaceae</taxon>
        <taxon>Nocardia</taxon>
    </lineage>
</organism>
<evidence type="ECO:0000313" key="2">
    <source>
        <dbReference type="Proteomes" id="UP000432464"/>
    </source>
</evidence>
<reference evidence="1 2" key="1">
    <citation type="submission" date="2019-11" db="EMBL/GenBank/DDBJ databases">
        <title>Nocardia sp. nov. CT2-14 isolated from soil.</title>
        <authorList>
            <person name="Kanchanasin P."/>
            <person name="Tanasupawat S."/>
            <person name="Yuki M."/>
            <person name="Kudo T."/>
        </authorList>
    </citation>
    <scope>NUCLEOTIDE SEQUENCE [LARGE SCALE GENOMIC DNA]</scope>
    <source>
        <strain evidence="1 2">CT2-14</strain>
    </source>
</reference>
<dbReference type="EMBL" id="WMBB01000010">
    <property type="protein sequence ID" value="MTE15466.1"/>
    <property type="molecule type" value="Genomic_DNA"/>
</dbReference>
<protein>
    <submittedName>
        <fullName evidence="1">Uncharacterized protein</fullName>
    </submittedName>
</protein>
<evidence type="ECO:0000313" key="1">
    <source>
        <dbReference type="EMBL" id="MTE15466.1"/>
    </source>
</evidence>
<accession>A0A6I3L4R0</accession>
<dbReference type="Proteomes" id="UP000432464">
    <property type="component" value="Unassembled WGS sequence"/>
</dbReference>